<dbReference type="STRING" id="630515.SAMN04489812_2018"/>
<organism evidence="7 8">
    <name type="scientific">Microlunatus soli</name>
    <dbReference type="NCBI Taxonomy" id="630515"/>
    <lineage>
        <taxon>Bacteria</taxon>
        <taxon>Bacillati</taxon>
        <taxon>Actinomycetota</taxon>
        <taxon>Actinomycetes</taxon>
        <taxon>Propionibacteriales</taxon>
        <taxon>Propionibacteriaceae</taxon>
        <taxon>Microlunatus</taxon>
    </lineage>
</organism>
<keyword evidence="4 7" id="KW-0067">ATP-binding</keyword>
<evidence type="ECO:0000313" key="7">
    <source>
        <dbReference type="EMBL" id="SDS47466.1"/>
    </source>
</evidence>
<dbReference type="GO" id="GO:0016887">
    <property type="term" value="F:ATP hydrolysis activity"/>
    <property type="evidence" value="ECO:0007669"/>
    <property type="project" value="InterPro"/>
</dbReference>
<dbReference type="PROSITE" id="PS00211">
    <property type="entry name" value="ABC_TRANSPORTER_1"/>
    <property type="match status" value="1"/>
</dbReference>
<dbReference type="InterPro" id="IPR017871">
    <property type="entry name" value="ABC_transporter-like_CS"/>
</dbReference>
<keyword evidence="3" id="KW-0547">Nucleotide-binding</keyword>
<dbReference type="PANTHER" id="PTHR43776:SF7">
    <property type="entry name" value="D,D-DIPEPTIDE TRANSPORT ATP-BINDING PROTEIN DDPF-RELATED"/>
    <property type="match status" value="1"/>
</dbReference>
<evidence type="ECO:0000256" key="1">
    <source>
        <dbReference type="ARBA" id="ARBA00005417"/>
    </source>
</evidence>
<dbReference type="Pfam" id="PF00005">
    <property type="entry name" value="ABC_tran"/>
    <property type="match status" value="1"/>
</dbReference>
<evidence type="ECO:0000256" key="4">
    <source>
        <dbReference type="ARBA" id="ARBA00022840"/>
    </source>
</evidence>
<evidence type="ECO:0000259" key="6">
    <source>
        <dbReference type="PROSITE" id="PS50893"/>
    </source>
</evidence>
<proteinExistence type="inferred from homology"/>
<dbReference type="RefSeq" id="WP_091523832.1">
    <property type="nucleotide sequence ID" value="NZ_LT629772.1"/>
</dbReference>
<reference evidence="7 8" key="1">
    <citation type="submission" date="2016-10" db="EMBL/GenBank/DDBJ databases">
        <authorList>
            <person name="de Groot N.N."/>
        </authorList>
    </citation>
    <scope>NUCLEOTIDE SEQUENCE [LARGE SCALE GENOMIC DNA]</scope>
    <source>
        <strain evidence="7 8">DSM 21800</strain>
    </source>
</reference>
<dbReference type="Proteomes" id="UP000199103">
    <property type="component" value="Chromosome I"/>
</dbReference>
<accession>A0A1H1SIA4</accession>
<evidence type="ECO:0000256" key="2">
    <source>
        <dbReference type="ARBA" id="ARBA00022448"/>
    </source>
</evidence>
<dbReference type="InterPro" id="IPR027417">
    <property type="entry name" value="P-loop_NTPase"/>
</dbReference>
<evidence type="ECO:0000313" key="8">
    <source>
        <dbReference type="Proteomes" id="UP000199103"/>
    </source>
</evidence>
<feature type="region of interest" description="Disordered" evidence="5">
    <location>
        <begin position="1"/>
        <end position="20"/>
    </location>
</feature>
<dbReference type="EMBL" id="LT629772">
    <property type="protein sequence ID" value="SDS47466.1"/>
    <property type="molecule type" value="Genomic_DNA"/>
</dbReference>
<dbReference type="CDD" id="cd03257">
    <property type="entry name" value="ABC_NikE_OppD_transporters"/>
    <property type="match status" value="1"/>
</dbReference>
<dbReference type="GO" id="GO:0055085">
    <property type="term" value="P:transmembrane transport"/>
    <property type="evidence" value="ECO:0007669"/>
    <property type="project" value="UniProtKB-ARBA"/>
</dbReference>
<dbReference type="AlphaFoldDB" id="A0A1H1SIA4"/>
<dbReference type="SMART" id="SM00382">
    <property type="entry name" value="AAA"/>
    <property type="match status" value="1"/>
</dbReference>
<name>A0A1H1SIA4_9ACTN</name>
<feature type="domain" description="ABC transporter" evidence="6">
    <location>
        <begin position="30"/>
        <end position="283"/>
    </location>
</feature>
<keyword evidence="8" id="KW-1185">Reference proteome</keyword>
<dbReference type="PROSITE" id="PS50893">
    <property type="entry name" value="ABC_TRANSPORTER_2"/>
    <property type="match status" value="1"/>
</dbReference>
<keyword evidence="2" id="KW-0813">Transport</keyword>
<dbReference type="InterPro" id="IPR003593">
    <property type="entry name" value="AAA+_ATPase"/>
</dbReference>
<comment type="similarity">
    <text evidence="1">Belongs to the ABC transporter superfamily.</text>
</comment>
<evidence type="ECO:0000256" key="3">
    <source>
        <dbReference type="ARBA" id="ARBA00022741"/>
    </source>
</evidence>
<gene>
    <name evidence="7" type="ORF">SAMN04489812_2018</name>
</gene>
<dbReference type="PANTHER" id="PTHR43776">
    <property type="entry name" value="TRANSPORT ATP-BINDING PROTEIN"/>
    <property type="match status" value="1"/>
</dbReference>
<dbReference type="InterPro" id="IPR003439">
    <property type="entry name" value="ABC_transporter-like_ATP-bd"/>
</dbReference>
<dbReference type="GO" id="GO:0005524">
    <property type="term" value="F:ATP binding"/>
    <property type="evidence" value="ECO:0007669"/>
    <property type="project" value="UniProtKB-KW"/>
</dbReference>
<evidence type="ECO:0000256" key="5">
    <source>
        <dbReference type="SAM" id="MobiDB-lite"/>
    </source>
</evidence>
<dbReference type="SUPFAM" id="SSF52540">
    <property type="entry name" value="P-loop containing nucleoside triphosphate hydrolases"/>
    <property type="match status" value="1"/>
</dbReference>
<sequence>MTSSTPRTVDAAAGLPDSDAGLRPGAQPILTALDLTKEFDTRGGGVLIRQKSRFRAVDGVSFDLLRGETLALVGESGSGKSTTARMIARLIEPTSGTVELDGVDVTKASGAALQSFRRAVQVVFQDPYSSLNPRHTAADIITAPLRYQRLPAPAGGNHRAYAQQLMERVGLNPDHASRHPAQFSGGQAQRIGIARAISVRPKIVICDEAVSALDVSVQAQVIDLLKDLQADEGFSYVFITHDLAVVRQIAHRVAVMQRGGLVELGTREQIFTDPQDDYTRTLLSAVPRIEFG</sequence>
<dbReference type="Gene3D" id="3.40.50.300">
    <property type="entry name" value="P-loop containing nucleotide triphosphate hydrolases"/>
    <property type="match status" value="1"/>
</dbReference>
<protein>
    <submittedName>
        <fullName evidence="7">Peptide/nickel transport system ATP-binding protein</fullName>
    </submittedName>
</protein>
<dbReference type="OrthoDB" id="5357528at2"/>
<dbReference type="InterPro" id="IPR050319">
    <property type="entry name" value="ABC_transp_ATP-bind"/>
</dbReference>